<keyword evidence="2 8" id="KW-0805">Transcription regulation</keyword>
<feature type="region of interest" description="Disordered" evidence="9">
    <location>
        <begin position="1"/>
        <end position="20"/>
    </location>
</feature>
<dbReference type="EMBL" id="JAPFFM010000014">
    <property type="protein sequence ID" value="KAJ6716196.1"/>
    <property type="molecule type" value="Genomic_DNA"/>
</dbReference>
<keyword evidence="3 8" id="KW-0238">DNA-binding</keyword>
<dbReference type="PROSITE" id="PS00686">
    <property type="entry name" value="NFYA_HAP2_1"/>
    <property type="match status" value="1"/>
</dbReference>
<feature type="compositionally biased region" description="Polar residues" evidence="9">
    <location>
        <begin position="302"/>
        <end position="311"/>
    </location>
</feature>
<accession>A0A9Q0TQZ3</accession>
<keyword evidence="6 8" id="KW-0539">Nucleus</keyword>
<proteinExistence type="inferred from homology"/>
<reference evidence="10" key="1">
    <citation type="submission" date="2022-11" db="EMBL/GenBank/DDBJ databases">
        <authorList>
            <person name="Hyden B.L."/>
            <person name="Feng K."/>
            <person name="Yates T."/>
            <person name="Jawdy S."/>
            <person name="Smart L.B."/>
            <person name="Muchero W."/>
        </authorList>
    </citation>
    <scope>NUCLEOTIDE SEQUENCE</scope>
    <source>
        <tissue evidence="10">Shoot tip</tissue>
    </source>
</reference>
<dbReference type="Pfam" id="PF02045">
    <property type="entry name" value="CBFB_NFYA"/>
    <property type="match status" value="1"/>
</dbReference>
<evidence type="ECO:0000256" key="2">
    <source>
        <dbReference type="ARBA" id="ARBA00023015"/>
    </source>
</evidence>
<reference evidence="10" key="2">
    <citation type="journal article" date="2023" name="Int. J. Mol. Sci.">
        <title>De Novo Assembly and Annotation of 11 Diverse Shrub Willow (Salix) Genomes Reveals Novel Gene Organization in Sex-Linked Regions.</title>
        <authorList>
            <person name="Hyden B."/>
            <person name="Feng K."/>
            <person name="Yates T.B."/>
            <person name="Jawdy S."/>
            <person name="Cereghino C."/>
            <person name="Smart L.B."/>
            <person name="Muchero W."/>
        </authorList>
    </citation>
    <scope>NUCLEOTIDE SEQUENCE</scope>
    <source>
        <tissue evidence="10">Shoot tip</tissue>
    </source>
</reference>
<comment type="similarity">
    <text evidence="8">Belongs to the NFYA/HAP2 subunit family.</text>
</comment>
<sequence length="542" mass="60160">MPAKSEKEDRRLDHRGQSPLQTNVYSQPWWREVRNSTSVVDSASKLSSVENLNGSLAKAAIQSQVNTGLQKEAMVNKDMQTDVTSQSGRNPRTHLFLLQMKSNGQEHHLKHIPSPTFVTMGGHLEPNSQMELVGHSIVLTSHPYTDPQYGGMFASYGAQAMVPQLYGMPHARMPLPLEMEEEPVYVNAKQFHGIMRRRQARAKAELEKKAVKVRKPYLHESRHQHAMRRARGCGGRFLNTKKLDNNATSPTSEKEGSGDLNSSGDLEEGKESMVRGMQTPASSNGHGLSARYHSSSHDGSFLGQQKETTHGNRVSNGASLYLMGGLPSAGKAGGISHVQLGRKLFLCCFSGNSFLALGLWLLDTFDSPHLHRDDCLETVRLFISGSNPSPFCQLFVRRMRSIAVHERRPVHYPIDGRRHRVEVACSIVIRSQRKKFEEPTIQPFHRFHAPADFADLRGSVSIEPSDKRVLLSIGKYVRFCKPACKSRKCLSSFLVITNLPSRHSLVSTRSTVGLSSCSGSIDVLVDSCLLTLNGVYNEIIVA</sequence>
<organism evidence="10 11">
    <name type="scientific">Salix koriyanagi</name>
    <dbReference type="NCBI Taxonomy" id="2511006"/>
    <lineage>
        <taxon>Eukaryota</taxon>
        <taxon>Viridiplantae</taxon>
        <taxon>Streptophyta</taxon>
        <taxon>Embryophyta</taxon>
        <taxon>Tracheophyta</taxon>
        <taxon>Spermatophyta</taxon>
        <taxon>Magnoliopsida</taxon>
        <taxon>eudicotyledons</taxon>
        <taxon>Gunneridae</taxon>
        <taxon>Pentapetalae</taxon>
        <taxon>rosids</taxon>
        <taxon>fabids</taxon>
        <taxon>Malpighiales</taxon>
        <taxon>Salicaceae</taxon>
        <taxon>Saliceae</taxon>
        <taxon>Salix</taxon>
    </lineage>
</organism>
<evidence type="ECO:0000256" key="6">
    <source>
        <dbReference type="ARBA" id="ARBA00023242"/>
    </source>
</evidence>
<protein>
    <recommendedName>
        <fullName evidence="8">Nuclear transcription factor Y subunit</fullName>
    </recommendedName>
</protein>
<feature type="region of interest" description="Disordered" evidence="9">
    <location>
        <begin position="236"/>
        <end position="311"/>
    </location>
</feature>
<feature type="compositionally biased region" description="Basic and acidic residues" evidence="9">
    <location>
        <begin position="1"/>
        <end position="16"/>
    </location>
</feature>
<keyword evidence="4" id="KW-0010">Activator</keyword>
<evidence type="ECO:0000256" key="8">
    <source>
        <dbReference type="RuleBase" id="RU367155"/>
    </source>
</evidence>
<keyword evidence="5 8" id="KW-0804">Transcription</keyword>
<evidence type="ECO:0000256" key="1">
    <source>
        <dbReference type="ARBA" id="ARBA00004123"/>
    </source>
</evidence>
<comment type="function">
    <text evidence="8">Component of the sequence-specific heterotrimeric transcription factor (NF-Y) which specifically recognizes a 5'-CCAAT-3' box motif found in the promoters of its target genes.</text>
</comment>
<dbReference type="GO" id="GO:0003700">
    <property type="term" value="F:DNA-binding transcription factor activity"/>
    <property type="evidence" value="ECO:0007669"/>
    <property type="project" value="UniProtKB-UniRule"/>
</dbReference>
<evidence type="ECO:0000256" key="3">
    <source>
        <dbReference type="ARBA" id="ARBA00023125"/>
    </source>
</evidence>
<comment type="subcellular location">
    <subcellularLocation>
        <location evidence="1 8">Nucleus</location>
    </subcellularLocation>
</comment>
<evidence type="ECO:0000256" key="4">
    <source>
        <dbReference type="ARBA" id="ARBA00023159"/>
    </source>
</evidence>
<evidence type="ECO:0000256" key="7">
    <source>
        <dbReference type="ARBA" id="ARBA00025911"/>
    </source>
</evidence>
<dbReference type="Gene3D" id="6.10.250.2430">
    <property type="match status" value="1"/>
</dbReference>
<comment type="caution">
    <text evidence="10">The sequence shown here is derived from an EMBL/GenBank/DDBJ whole genome shotgun (WGS) entry which is preliminary data.</text>
</comment>
<dbReference type="GO" id="GO:0003677">
    <property type="term" value="F:DNA binding"/>
    <property type="evidence" value="ECO:0007669"/>
    <property type="project" value="UniProtKB-KW"/>
</dbReference>
<dbReference type="GO" id="GO:0016602">
    <property type="term" value="C:CCAAT-binding factor complex"/>
    <property type="evidence" value="ECO:0007669"/>
    <property type="project" value="InterPro"/>
</dbReference>
<evidence type="ECO:0000313" key="10">
    <source>
        <dbReference type="EMBL" id="KAJ6716196.1"/>
    </source>
</evidence>
<dbReference type="InterPro" id="IPR001289">
    <property type="entry name" value="NFYA"/>
</dbReference>
<dbReference type="InterPro" id="IPR018362">
    <property type="entry name" value="CCAAT-binding_factor_CS"/>
</dbReference>
<dbReference type="Proteomes" id="UP001151752">
    <property type="component" value="Chromosome 9"/>
</dbReference>
<name>A0A9Q0TQZ3_9ROSI</name>
<evidence type="ECO:0000313" key="11">
    <source>
        <dbReference type="Proteomes" id="UP001151752"/>
    </source>
</evidence>
<evidence type="ECO:0000256" key="5">
    <source>
        <dbReference type="ARBA" id="ARBA00023163"/>
    </source>
</evidence>
<dbReference type="PRINTS" id="PR00616">
    <property type="entry name" value="CCAATSUBUNTB"/>
</dbReference>
<comment type="subunit">
    <text evidence="7">Heterotrimeric transcription factor composed of three components, NF-YA, NF-YB and NF-YC. NF-YB and NF-YC must interact and dimerize for NF-YA association and DNA binding.</text>
</comment>
<gene>
    <name evidence="10" type="ORF">OIU74_008845</name>
</gene>
<keyword evidence="11" id="KW-1185">Reference proteome</keyword>
<dbReference type="AlphaFoldDB" id="A0A9Q0TQZ3"/>
<dbReference type="SMART" id="SM00521">
    <property type="entry name" value="CBF"/>
    <property type="match status" value="1"/>
</dbReference>
<dbReference type="PANTHER" id="PTHR12632">
    <property type="entry name" value="TRANSCRIPTION FACTOR NF-Y ALPHA-RELATED"/>
    <property type="match status" value="1"/>
</dbReference>
<evidence type="ECO:0000256" key="9">
    <source>
        <dbReference type="SAM" id="MobiDB-lite"/>
    </source>
</evidence>
<dbReference type="PROSITE" id="PS51152">
    <property type="entry name" value="NFYA_HAP2_2"/>
    <property type="match status" value="1"/>
</dbReference>